<sequence>AAEMFEKRDYPKLQDLLEKEKEKERKNKAKNLTMIPKEFLQKFSEPVQTFANVTKEPSSIYKQHCEILLQNEFLMLKNGYLKKILGKHKGHLYPAYQEISALLLRTPLGKRRKKDMFMKIPRSLQQPMPDTIDEYFYHELWFVHNELSVLDYIEQKKEQRKLKIETARMTGELCECCCCYDDECLLEDLASCPEGHLFCKTCVVRSTEAAFGEMKTKFPCLTGECDQDIPLSYLQTIIPASLFSKIVRRLQEEEVQQANIPDLVVCPFCPFAAIMSNPEDKVFKCLSPDCLKESCRLCQEPNHIPLRCNEVEKKAATDMRVYIENKISEAVMRKCHKCGKRFVKETGCNKMTCICGATSCYVCRATDIDYGHFTNNDRCANTNHDTIHQLDMEAAAIMAKNQYLLDHPDAADIELKTDVKDMITDFKLT</sequence>
<evidence type="ECO:0000313" key="9">
    <source>
        <dbReference type="EMBL" id="CEK64762.1"/>
    </source>
</evidence>
<accession>A0A0B6Z8Q7</accession>
<feature type="non-terminal residue" evidence="9">
    <location>
        <position position="1"/>
    </location>
</feature>
<keyword evidence="7" id="KW-0862">Zinc</keyword>
<dbReference type="PANTHER" id="PTHR22770">
    <property type="entry name" value="UBIQUITIN CONJUGATING ENZYME 7 INTERACTING PROTEIN-RELATED"/>
    <property type="match status" value="1"/>
</dbReference>
<comment type="pathway">
    <text evidence="1">Protein modification; protein ubiquitination.</text>
</comment>
<dbReference type="InterPro" id="IPR002867">
    <property type="entry name" value="IBR_dom"/>
</dbReference>
<dbReference type="CDD" id="cd20339">
    <property type="entry name" value="BRcat_RBR_RNF216"/>
    <property type="match status" value="1"/>
</dbReference>
<reference evidence="9" key="1">
    <citation type="submission" date="2014-12" db="EMBL/GenBank/DDBJ databases">
        <title>Insight into the proteome of Arion vulgaris.</title>
        <authorList>
            <person name="Aradska J."/>
            <person name="Bulat T."/>
            <person name="Smidak R."/>
            <person name="Sarate P."/>
            <person name="Gangsoo J."/>
            <person name="Sialana F."/>
            <person name="Bilban M."/>
            <person name="Lubec G."/>
        </authorList>
    </citation>
    <scope>NUCLEOTIDE SEQUENCE</scope>
    <source>
        <tissue evidence="9">Skin</tissue>
    </source>
</reference>
<keyword evidence="6" id="KW-0833">Ubl conjugation pathway</keyword>
<dbReference type="Gene3D" id="1.20.120.1750">
    <property type="match status" value="1"/>
</dbReference>
<dbReference type="GO" id="GO:0008270">
    <property type="term" value="F:zinc ion binding"/>
    <property type="evidence" value="ECO:0007669"/>
    <property type="project" value="UniProtKB-KW"/>
</dbReference>
<dbReference type="GO" id="GO:0016740">
    <property type="term" value="F:transferase activity"/>
    <property type="evidence" value="ECO:0007669"/>
    <property type="project" value="UniProtKB-KW"/>
</dbReference>
<evidence type="ECO:0000256" key="7">
    <source>
        <dbReference type="ARBA" id="ARBA00022833"/>
    </source>
</evidence>
<dbReference type="InterPro" id="IPR047546">
    <property type="entry name" value="Rcat_RBR_RNF216"/>
</dbReference>
<keyword evidence="3" id="KW-0479">Metal-binding</keyword>
<keyword evidence="5" id="KW-0863">Zinc-finger</keyword>
<protein>
    <recommendedName>
        <fullName evidence="8">RING-type domain-containing protein</fullName>
    </recommendedName>
</protein>
<dbReference type="AlphaFoldDB" id="A0A0B6Z8Q7"/>
<feature type="domain" description="RING-type" evidence="8">
    <location>
        <begin position="170"/>
        <end position="383"/>
    </location>
</feature>
<evidence type="ECO:0000259" key="8">
    <source>
        <dbReference type="PROSITE" id="PS51873"/>
    </source>
</evidence>
<evidence type="ECO:0000256" key="6">
    <source>
        <dbReference type="ARBA" id="ARBA00022786"/>
    </source>
</evidence>
<dbReference type="SUPFAM" id="SSF57850">
    <property type="entry name" value="RING/U-box"/>
    <property type="match status" value="2"/>
</dbReference>
<evidence type="ECO:0000256" key="4">
    <source>
        <dbReference type="ARBA" id="ARBA00022737"/>
    </source>
</evidence>
<dbReference type="InterPro" id="IPR047545">
    <property type="entry name" value="BRcat_RBR_RNF216"/>
</dbReference>
<proteinExistence type="predicted"/>
<gene>
    <name evidence="9" type="primary">ORF52835</name>
</gene>
<dbReference type="CDD" id="cd20353">
    <property type="entry name" value="Rcat_RBR_RNF216"/>
    <property type="match status" value="1"/>
</dbReference>
<dbReference type="PANTHER" id="PTHR22770:SF47">
    <property type="entry name" value="E3 UBIQUITIN-PROTEIN LIGASE RNF216"/>
    <property type="match status" value="1"/>
</dbReference>
<organism evidence="9">
    <name type="scientific">Arion vulgaris</name>
    <dbReference type="NCBI Taxonomy" id="1028688"/>
    <lineage>
        <taxon>Eukaryota</taxon>
        <taxon>Metazoa</taxon>
        <taxon>Spiralia</taxon>
        <taxon>Lophotrochozoa</taxon>
        <taxon>Mollusca</taxon>
        <taxon>Gastropoda</taxon>
        <taxon>Heterobranchia</taxon>
        <taxon>Euthyneura</taxon>
        <taxon>Panpulmonata</taxon>
        <taxon>Eupulmonata</taxon>
        <taxon>Stylommatophora</taxon>
        <taxon>Helicina</taxon>
        <taxon>Arionoidea</taxon>
        <taxon>Arionidae</taxon>
        <taxon>Arion</taxon>
    </lineage>
</organism>
<evidence type="ECO:0000256" key="3">
    <source>
        <dbReference type="ARBA" id="ARBA00022723"/>
    </source>
</evidence>
<dbReference type="Pfam" id="PF26200">
    <property type="entry name" value="Rcat_RNF216"/>
    <property type="match status" value="1"/>
</dbReference>
<feature type="non-terminal residue" evidence="9">
    <location>
        <position position="429"/>
    </location>
</feature>
<evidence type="ECO:0000256" key="1">
    <source>
        <dbReference type="ARBA" id="ARBA00004906"/>
    </source>
</evidence>
<name>A0A0B6Z8Q7_9EUPU</name>
<evidence type="ECO:0000256" key="2">
    <source>
        <dbReference type="ARBA" id="ARBA00022679"/>
    </source>
</evidence>
<dbReference type="SMART" id="SM00647">
    <property type="entry name" value="IBR"/>
    <property type="match status" value="1"/>
</dbReference>
<evidence type="ECO:0000256" key="5">
    <source>
        <dbReference type="ARBA" id="ARBA00022771"/>
    </source>
</evidence>
<dbReference type="PROSITE" id="PS51873">
    <property type="entry name" value="TRIAD"/>
    <property type="match status" value="1"/>
</dbReference>
<keyword evidence="2" id="KW-0808">Transferase</keyword>
<dbReference type="InterPro" id="IPR051628">
    <property type="entry name" value="LUBAC_E3_Ligases"/>
</dbReference>
<dbReference type="InterPro" id="IPR044066">
    <property type="entry name" value="TRIAD_supradom"/>
</dbReference>
<keyword evidence="4" id="KW-0677">Repeat</keyword>
<dbReference type="EMBL" id="HACG01017897">
    <property type="protein sequence ID" value="CEK64762.1"/>
    <property type="molecule type" value="Transcribed_RNA"/>
</dbReference>